<dbReference type="Gene3D" id="2.40.10.220">
    <property type="entry name" value="predicted glycosyltransferase like domains"/>
    <property type="match status" value="1"/>
</dbReference>
<dbReference type="Proteomes" id="UP001162802">
    <property type="component" value="Unassembled WGS sequence"/>
</dbReference>
<evidence type="ECO:0000313" key="2">
    <source>
        <dbReference type="EMBL" id="MCJ1961069.1"/>
    </source>
</evidence>
<reference evidence="2" key="1">
    <citation type="submission" date="2022-03" db="EMBL/GenBank/DDBJ databases">
        <title>Identification of a novel bacterium isolated from mangrove sediments.</title>
        <authorList>
            <person name="Pan X."/>
        </authorList>
    </citation>
    <scope>NUCLEOTIDE SEQUENCE</scope>
    <source>
        <strain evidence="2">B2637</strain>
    </source>
</reference>
<proteinExistence type="predicted"/>
<protein>
    <submittedName>
        <fullName evidence="2">PilZ domain-containing protein</fullName>
    </submittedName>
</protein>
<accession>A0ABT0AD17</accession>
<organism evidence="2 3">
    <name type="scientific">Novosphingobium mangrovi</name>
    <name type="common">ex Hu et al. 2023</name>
    <dbReference type="NCBI Taxonomy" id="2930094"/>
    <lineage>
        <taxon>Bacteria</taxon>
        <taxon>Pseudomonadati</taxon>
        <taxon>Pseudomonadota</taxon>
        <taxon>Alphaproteobacteria</taxon>
        <taxon>Sphingomonadales</taxon>
        <taxon>Sphingomonadaceae</taxon>
        <taxon>Novosphingobium</taxon>
    </lineage>
</organism>
<gene>
    <name evidence="2" type="ORF">MTR65_10285</name>
</gene>
<dbReference type="RefSeq" id="WP_243799805.1">
    <property type="nucleotide sequence ID" value="NZ_JALHAT010000015.1"/>
</dbReference>
<dbReference type="Pfam" id="PF07238">
    <property type="entry name" value="PilZ"/>
    <property type="match status" value="1"/>
</dbReference>
<sequence length="145" mass="16423">MRETDPSDCHVRRRTISRAALENRPVVPSGRRSQSRLRVRLPARIETLAEDFQVILADLSGNGARFLTDARLTRGSEVVLAWGRHEAFGEVVWCAHNQCGLAFVEPLDRRVLLDTRALNDAAQLPDDRAMLKQIASQWVRGVRRL</sequence>
<feature type="domain" description="PilZ" evidence="1">
    <location>
        <begin position="31"/>
        <end position="110"/>
    </location>
</feature>
<comment type="caution">
    <text evidence="2">The sequence shown here is derived from an EMBL/GenBank/DDBJ whole genome shotgun (WGS) entry which is preliminary data.</text>
</comment>
<dbReference type="InterPro" id="IPR009875">
    <property type="entry name" value="PilZ_domain"/>
</dbReference>
<dbReference type="EMBL" id="JALHAT010000015">
    <property type="protein sequence ID" value="MCJ1961069.1"/>
    <property type="molecule type" value="Genomic_DNA"/>
</dbReference>
<dbReference type="SUPFAM" id="SSF141371">
    <property type="entry name" value="PilZ domain-like"/>
    <property type="match status" value="1"/>
</dbReference>
<name>A0ABT0AD17_9SPHN</name>
<keyword evidence="3" id="KW-1185">Reference proteome</keyword>
<evidence type="ECO:0000259" key="1">
    <source>
        <dbReference type="Pfam" id="PF07238"/>
    </source>
</evidence>
<evidence type="ECO:0000313" key="3">
    <source>
        <dbReference type="Proteomes" id="UP001162802"/>
    </source>
</evidence>